<name>A0ABP2NX25_HAEPA</name>
<comment type="caution">
    <text evidence="11">The sequence shown here is derived from an EMBL/GenBank/DDBJ whole genome shotgun (WGS) entry which is preliminary data.</text>
</comment>
<evidence type="ECO:0000256" key="4">
    <source>
        <dbReference type="ARBA" id="ARBA00022519"/>
    </source>
</evidence>
<protein>
    <recommendedName>
        <fullName evidence="10">Tol-Pal system protein TolR</fullName>
    </recommendedName>
</protein>
<evidence type="ECO:0000256" key="10">
    <source>
        <dbReference type="HAMAP-Rule" id="MF_02203"/>
    </source>
</evidence>
<comment type="subunit">
    <text evidence="10">The Tol-Pal system is composed of five core proteins: the inner membrane proteins TolA, TolQ and TolR, the periplasmic protein TolB and the outer membrane protein Pal. They form a network linking the inner and outer membranes and the peptidoglycan layer.</text>
</comment>
<dbReference type="PANTHER" id="PTHR30558">
    <property type="entry name" value="EXBD MEMBRANE COMPONENT OF PMF-DRIVEN MACROMOLECULE IMPORT SYSTEM"/>
    <property type="match status" value="1"/>
</dbReference>
<evidence type="ECO:0000313" key="12">
    <source>
        <dbReference type="Proteomes" id="UP000003778"/>
    </source>
</evidence>
<accession>A0ABP2NX25</accession>
<gene>
    <name evidence="10" type="primary">tolR</name>
    <name evidence="11" type="ORF">HMPREF1119_1790</name>
</gene>
<evidence type="ECO:0000256" key="7">
    <source>
        <dbReference type="ARBA" id="ARBA00022989"/>
    </source>
</evidence>
<keyword evidence="3 10" id="KW-1003">Cell membrane</keyword>
<keyword evidence="8 10" id="KW-0472">Membrane</keyword>
<proteinExistence type="inferred from homology"/>
<keyword evidence="12" id="KW-1185">Reference proteome</keyword>
<dbReference type="Proteomes" id="UP000003778">
    <property type="component" value="Unassembled WGS sequence"/>
</dbReference>
<dbReference type="InterPro" id="IPR014168">
    <property type="entry name" value="Tol-Pal_TolR"/>
</dbReference>
<keyword evidence="4 10" id="KW-0997">Cell inner membrane</keyword>
<evidence type="ECO:0000313" key="11">
    <source>
        <dbReference type="EMBL" id="EIJ30130.1"/>
    </source>
</evidence>
<keyword evidence="6 10" id="KW-0812">Transmembrane</keyword>
<evidence type="ECO:0000256" key="1">
    <source>
        <dbReference type="ARBA" id="ARBA00004162"/>
    </source>
</evidence>
<comment type="similarity">
    <text evidence="2 10">Belongs to the ExbD/TolR family.</text>
</comment>
<comment type="function">
    <text evidence="10">Part of the Tol-Pal system, which plays a role in outer membrane invagination during cell division and is important for maintaining outer membrane integrity.</text>
</comment>
<dbReference type="HAMAP" id="MF_02203">
    <property type="entry name" value="TolR"/>
    <property type="match status" value="1"/>
</dbReference>
<keyword evidence="7 10" id="KW-1133">Transmembrane helix</keyword>
<dbReference type="NCBIfam" id="NF008248">
    <property type="entry name" value="PRK11024.1"/>
    <property type="match status" value="1"/>
</dbReference>
<evidence type="ECO:0000256" key="8">
    <source>
        <dbReference type="ARBA" id="ARBA00023136"/>
    </source>
</evidence>
<evidence type="ECO:0000256" key="2">
    <source>
        <dbReference type="ARBA" id="ARBA00005811"/>
    </source>
</evidence>
<dbReference type="EMBL" id="AJTC01000025">
    <property type="protein sequence ID" value="EIJ30130.1"/>
    <property type="molecule type" value="Genomic_DNA"/>
</dbReference>
<keyword evidence="5 10" id="KW-0132">Cell division</keyword>
<keyword evidence="9 10" id="KW-0131">Cell cycle</keyword>
<organism evidence="11 12">
    <name type="scientific">Haemophilus parainfluenzae HK2019</name>
    <dbReference type="NCBI Taxonomy" id="1095746"/>
    <lineage>
        <taxon>Bacteria</taxon>
        <taxon>Pseudomonadati</taxon>
        <taxon>Pseudomonadota</taxon>
        <taxon>Gammaproteobacteria</taxon>
        <taxon>Pasteurellales</taxon>
        <taxon>Pasteurellaceae</taxon>
        <taxon>Haemophilus</taxon>
    </lineage>
</organism>
<dbReference type="PANTHER" id="PTHR30558:SF7">
    <property type="entry name" value="TOL-PAL SYSTEM PROTEIN TOLR"/>
    <property type="match status" value="1"/>
</dbReference>
<dbReference type="Pfam" id="PF02472">
    <property type="entry name" value="ExbD"/>
    <property type="match status" value="1"/>
</dbReference>
<dbReference type="Gene3D" id="3.30.420.270">
    <property type="match status" value="1"/>
</dbReference>
<evidence type="ECO:0000256" key="3">
    <source>
        <dbReference type="ARBA" id="ARBA00022475"/>
    </source>
</evidence>
<evidence type="ECO:0000256" key="6">
    <source>
        <dbReference type="ARBA" id="ARBA00022692"/>
    </source>
</evidence>
<reference evidence="11 12" key="1">
    <citation type="submission" date="2012-04" db="EMBL/GenBank/DDBJ databases">
        <authorList>
            <person name="Durkin A.S."/>
            <person name="McCorrison J."/>
            <person name="Torralba M."/>
            <person name="Gillis M."/>
            <person name="Methe B."/>
            <person name="Sutton G."/>
            <person name="Nelson K.E."/>
        </authorList>
    </citation>
    <scope>NUCLEOTIDE SEQUENCE [LARGE SCALE GENOMIC DNA]</scope>
    <source>
        <strain evidence="11 12">HK2019</strain>
    </source>
</reference>
<evidence type="ECO:0000256" key="5">
    <source>
        <dbReference type="ARBA" id="ARBA00022618"/>
    </source>
</evidence>
<feature type="transmembrane region" description="Helical" evidence="10">
    <location>
        <begin position="31"/>
        <end position="54"/>
    </location>
</feature>
<dbReference type="InterPro" id="IPR003400">
    <property type="entry name" value="ExbD"/>
</dbReference>
<comment type="subcellular location">
    <subcellularLocation>
        <location evidence="10">Cell inner membrane</location>
        <topology evidence="10">Single-pass membrane protein</topology>
    </subcellularLocation>
    <subcellularLocation>
        <location evidence="1">Cell membrane</location>
        <topology evidence="1">Single-pass membrane protein</topology>
    </subcellularLocation>
</comment>
<sequence>MINQTKSAVDFSEVLEEIMARRQRKDIKSEINIVPFLDVLLVLVLIFMATAPIISQSVQVELPDSVQSQNVSNEDKTPVILEVAGVGQYSISIGGQRQEGLNEEMVTQLSKQEFDKDNNTMFLVGGAKDVPYEEVIKALNLLHLAGIKSVGLMTNPI</sequence>
<evidence type="ECO:0000256" key="9">
    <source>
        <dbReference type="ARBA" id="ARBA00023306"/>
    </source>
</evidence>